<sequence>MKYDGYRLRLEREDERVRLITRGGYNWASRYPWMVEAARKVRQKATSQAVRGDHPLRRSALGAFAGVRDGLDFFDLDQGRLTPWAHTALDRLDQRSCCTDLSRVVVVIEPSLRGAGHKSLGGWERSHHIACNVYGFRCSSAAASLGRTRQKQFVLDGEAIALGVNDGHVKMGARPKGKIMPVSASSRRRRTEISPRI</sequence>
<gene>
    <name evidence="1" type="ORF">AB8Z38_24630</name>
</gene>
<reference evidence="1" key="1">
    <citation type="submission" date="2024-08" db="EMBL/GenBank/DDBJ databases">
        <authorList>
            <person name="Chaddad Z."/>
            <person name="Lamrabet M."/>
            <person name="Bouhnik O."/>
            <person name="Alami S."/>
            <person name="Wipf D."/>
            <person name="Courty P.E."/>
            <person name="Missbah El Idrissi M."/>
        </authorList>
    </citation>
    <scope>NUCLEOTIDE SEQUENCE</scope>
    <source>
        <strain evidence="1">LLZ17</strain>
    </source>
</reference>
<dbReference type="RefSeq" id="WP_369720345.1">
    <property type="nucleotide sequence ID" value="NZ_CP165734.1"/>
</dbReference>
<dbReference type="SUPFAM" id="SSF56091">
    <property type="entry name" value="DNA ligase/mRNA capping enzyme, catalytic domain"/>
    <property type="match status" value="1"/>
</dbReference>
<evidence type="ECO:0000313" key="1">
    <source>
        <dbReference type="EMBL" id="XDV55906.1"/>
    </source>
</evidence>
<protein>
    <submittedName>
        <fullName evidence="1">Uncharacterized protein</fullName>
    </submittedName>
</protein>
<accession>A0AB39XET6</accession>
<dbReference type="Gene3D" id="3.30.470.30">
    <property type="entry name" value="DNA ligase/mRNA capping enzyme"/>
    <property type="match status" value="1"/>
</dbReference>
<dbReference type="AlphaFoldDB" id="A0AB39XET6"/>
<organism evidence="1">
    <name type="scientific">Bradyrhizobium sp. LLZ17</name>
    <dbReference type="NCBI Taxonomy" id="3239388"/>
    <lineage>
        <taxon>Bacteria</taxon>
        <taxon>Pseudomonadati</taxon>
        <taxon>Pseudomonadota</taxon>
        <taxon>Alphaproteobacteria</taxon>
        <taxon>Hyphomicrobiales</taxon>
        <taxon>Nitrobacteraceae</taxon>
        <taxon>Bradyrhizobium</taxon>
    </lineage>
</organism>
<proteinExistence type="predicted"/>
<name>A0AB39XET6_9BRAD</name>
<dbReference type="EMBL" id="CP165734">
    <property type="protein sequence ID" value="XDV55906.1"/>
    <property type="molecule type" value="Genomic_DNA"/>
</dbReference>